<accession>A0ACB0K927</accession>
<dbReference type="EMBL" id="CASHSV030000206">
    <property type="protein sequence ID" value="CAJ2652771.1"/>
    <property type="molecule type" value="Genomic_DNA"/>
</dbReference>
<evidence type="ECO:0000313" key="2">
    <source>
        <dbReference type="Proteomes" id="UP001177021"/>
    </source>
</evidence>
<name>A0ACB0K927_TRIPR</name>
<organism evidence="1 2">
    <name type="scientific">Trifolium pratense</name>
    <name type="common">Red clover</name>
    <dbReference type="NCBI Taxonomy" id="57577"/>
    <lineage>
        <taxon>Eukaryota</taxon>
        <taxon>Viridiplantae</taxon>
        <taxon>Streptophyta</taxon>
        <taxon>Embryophyta</taxon>
        <taxon>Tracheophyta</taxon>
        <taxon>Spermatophyta</taxon>
        <taxon>Magnoliopsida</taxon>
        <taxon>eudicotyledons</taxon>
        <taxon>Gunneridae</taxon>
        <taxon>Pentapetalae</taxon>
        <taxon>rosids</taxon>
        <taxon>fabids</taxon>
        <taxon>Fabales</taxon>
        <taxon>Fabaceae</taxon>
        <taxon>Papilionoideae</taxon>
        <taxon>50 kb inversion clade</taxon>
        <taxon>NPAAA clade</taxon>
        <taxon>Hologalegina</taxon>
        <taxon>IRL clade</taxon>
        <taxon>Trifolieae</taxon>
        <taxon>Trifolium</taxon>
    </lineage>
</organism>
<proteinExistence type="predicted"/>
<reference evidence="1" key="1">
    <citation type="submission" date="2023-10" db="EMBL/GenBank/DDBJ databases">
        <authorList>
            <person name="Rodriguez Cubillos JULIANA M."/>
            <person name="De Vega J."/>
        </authorList>
    </citation>
    <scope>NUCLEOTIDE SEQUENCE</scope>
</reference>
<evidence type="ECO:0000313" key="1">
    <source>
        <dbReference type="EMBL" id="CAJ2652771.1"/>
    </source>
</evidence>
<comment type="caution">
    <text evidence="1">The sequence shown here is derived from an EMBL/GenBank/DDBJ whole genome shotgun (WGS) entry which is preliminary data.</text>
</comment>
<dbReference type="Proteomes" id="UP001177021">
    <property type="component" value="Unassembled WGS sequence"/>
</dbReference>
<protein>
    <submittedName>
        <fullName evidence="1">Uncharacterized protein</fullName>
    </submittedName>
</protein>
<sequence length="399" mass="46559">MMDDTQRKKPRRRRKNSSSSPMVFLPEELLAEILPFFDVKTILRLKCLSKSWFSFISDSNFIDKHLKNSSQNPHLTLFWYPALSCFNVVPFPVYRILKNPSIKNLYDSPKIPSIDHIKLVGSCNGLLCLLYYSRTAIEFSLWNPATRKISKKLGLLPHGRNPDLGHFDFTFGYDATASTRDYKVVAFRAKDNEEEEGSWKSEVKVFSVGGGGGDNCWRNIQSFPVVPFNWFDTYYHRQRITDGVHFSGTVNWLAVDNSIVSLYLSTETYKQFLMPPGFDDEVPLFKPVLRVLMDCLCFYHDSNKTEFVLWQMKQYGVRESWTQLFKISYQNLQMHASFQLACLYVNGDMAIFADESRKDRYQAFIYNLNDKTVERIKCRNNIRWFEEAKDYVESLVSVC</sequence>
<gene>
    <name evidence="1" type="ORF">MILVUS5_LOCUS20206</name>
</gene>
<keyword evidence="2" id="KW-1185">Reference proteome</keyword>